<keyword evidence="4 8" id="KW-0819">tRNA processing</keyword>
<comment type="catalytic activity">
    <reaction evidence="7 8">
        <text>cytidine(34) in tRNA(Ile2) + L-lysine + ATP = lysidine(34) in tRNA(Ile2) + AMP + diphosphate + H(+)</text>
        <dbReference type="Rhea" id="RHEA:43744"/>
        <dbReference type="Rhea" id="RHEA-COMP:10625"/>
        <dbReference type="Rhea" id="RHEA-COMP:10670"/>
        <dbReference type="ChEBI" id="CHEBI:15378"/>
        <dbReference type="ChEBI" id="CHEBI:30616"/>
        <dbReference type="ChEBI" id="CHEBI:32551"/>
        <dbReference type="ChEBI" id="CHEBI:33019"/>
        <dbReference type="ChEBI" id="CHEBI:82748"/>
        <dbReference type="ChEBI" id="CHEBI:83665"/>
        <dbReference type="ChEBI" id="CHEBI:456215"/>
        <dbReference type="EC" id="6.3.4.19"/>
    </reaction>
</comment>
<dbReference type="GO" id="GO:0005524">
    <property type="term" value="F:ATP binding"/>
    <property type="evidence" value="ECO:0007669"/>
    <property type="project" value="UniProtKB-UniRule"/>
</dbReference>
<dbReference type="GO" id="GO:0005737">
    <property type="term" value="C:cytoplasm"/>
    <property type="evidence" value="ECO:0007669"/>
    <property type="project" value="UniProtKB-SubCell"/>
</dbReference>
<dbReference type="NCBIfam" id="TIGR02432">
    <property type="entry name" value="lysidine_TilS_N"/>
    <property type="match status" value="1"/>
</dbReference>
<dbReference type="OrthoDB" id="9807403at2"/>
<evidence type="ECO:0000313" key="10">
    <source>
        <dbReference type="EMBL" id="SFP86540.1"/>
    </source>
</evidence>
<dbReference type="Pfam" id="PF01171">
    <property type="entry name" value="ATP_bind_3"/>
    <property type="match status" value="1"/>
</dbReference>
<comment type="similarity">
    <text evidence="8">Belongs to the tRNA(Ile)-lysidine synthase family.</text>
</comment>
<proteinExistence type="inferred from homology"/>
<dbReference type="AlphaFoldDB" id="A0A1I5TTZ0"/>
<evidence type="ECO:0000256" key="3">
    <source>
        <dbReference type="ARBA" id="ARBA00022598"/>
    </source>
</evidence>
<dbReference type="Proteomes" id="UP000182624">
    <property type="component" value="Unassembled WGS sequence"/>
</dbReference>
<dbReference type="Gene3D" id="3.30.465.60">
    <property type="match status" value="1"/>
</dbReference>
<reference evidence="11" key="1">
    <citation type="submission" date="2016-10" db="EMBL/GenBank/DDBJ databases">
        <authorList>
            <person name="Varghese N."/>
            <person name="Submissions S."/>
        </authorList>
    </citation>
    <scope>NUCLEOTIDE SEQUENCE [LARGE SCALE GENOMIC DNA]</scope>
    <source>
        <strain evidence="11">P18</strain>
    </source>
</reference>
<dbReference type="SUPFAM" id="SSF52402">
    <property type="entry name" value="Adenine nucleotide alpha hydrolases-like"/>
    <property type="match status" value="1"/>
</dbReference>
<evidence type="ECO:0000256" key="6">
    <source>
        <dbReference type="ARBA" id="ARBA00022840"/>
    </source>
</evidence>
<keyword evidence="11" id="KW-1185">Reference proteome</keyword>
<dbReference type="SMART" id="SM00977">
    <property type="entry name" value="TilS_C"/>
    <property type="match status" value="1"/>
</dbReference>
<protein>
    <recommendedName>
        <fullName evidence="8">tRNA(Ile)-lysidine synthase</fullName>
        <ecNumber evidence="8">6.3.4.19</ecNumber>
    </recommendedName>
    <alternativeName>
        <fullName evidence="8">tRNA(Ile)-2-lysyl-cytidine synthase</fullName>
    </alternativeName>
    <alternativeName>
        <fullName evidence="8">tRNA(Ile)-lysidine synthetase</fullName>
    </alternativeName>
</protein>
<keyword evidence="6 8" id="KW-0067">ATP-binding</keyword>
<dbReference type="SUPFAM" id="SSF56037">
    <property type="entry name" value="PheT/TilS domain"/>
    <property type="match status" value="1"/>
</dbReference>
<dbReference type="EC" id="6.3.4.19" evidence="8"/>
<keyword evidence="2 8" id="KW-0963">Cytoplasm</keyword>
<feature type="domain" description="Lysidine-tRNA(Ile) synthetase C-terminal" evidence="9">
    <location>
        <begin position="391"/>
        <end position="465"/>
    </location>
</feature>
<dbReference type="HAMAP" id="MF_01161">
    <property type="entry name" value="tRNA_Ile_lys_synt"/>
    <property type="match status" value="1"/>
</dbReference>
<evidence type="ECO:0000313" key="11">
    <source>
        <dbReference type="Proteomes" id="UP000182624"/>
    </source>
</evidence>
<evidence type="ECO:0000256" key="1">
    <source>
        <dbReference type="ARBA" id="ARBA00004496"/>
    </source>
</evidence>
<evidence type="ECO:0000256" key="7">
    <source>
        <dbReference type="ARBA" id="ARBA00048539"/>
    </source>
</evidence>
<dbReference type="PANTHER" id="PTHR43033">
    <property type="entry name" value="TRNA(ILE)-LYSIDINE SYNTHASE-RELATED"/>
    <property type="match status" value="1"/>
</dbReference>
<evidence type="ECO:0000256" key="5">
    <source>
        <dbReference type="ARBA" id="ARBA00022741"/>
    </source>
</evidence>
<dbReference type="Pfam" id="PF11734">
    <property type="entry name" value="TilS_C"/>
    <property type="match status" value="1"/>
</dbReference>
<gene>
    <name evidence="8" type="primary">tilS</name>
    <name evidence="10" type="ORF">SAMN04487928_11023</name>
</gene>
<comment type="subcellular location">
    <subcellularLocation>
        <location evidence="1 8">Cytoplasm</location>
    </subcellularLocation>
</comment>
<evidence type="ECO:0000256" key="2">
    <source>
        <dbReference type="ARBA" id="ARBA00022490"/>
    </source>
</evidence>
<dbReference type="SUPFAM" id="SSF82829">
    <property type="entry name" value="MesJ substrate recognition domain-like"/>
    <property type="match status" value="1"/>
</dbReference>
<feature type="binding site" evidence="8">
    <location>
        <begin position="29"/>
        <end position="34"/>
    </location>
    <ligand>
        <name>ATP</name>
        <dbReference type="ChEBI" id="CHEBI:30616"/>
    </ligand>
</feature>
<dbReference type="GO" id="GO:0006400">
    <property type="term" value="P:tRNA modification"/>
    <property type="evidence" value="ECO:0007669"/>
    <property type="project" value="UniProtKB-UniRule"/>
</dbReference>
<sequence length="472" mass="54149">MNNFENKVLNFIRDNQMVMARDKVIVGFSGGADSTALITVLFTLKEILKIEIIAAHVNHGIREEAGEDAEFTRRFCEERGIRYHLLEENVPQIAANSRLSEEEAGRIVRYDFFSQLVKSEGTAKIAIAHHQNDAAETFLHNIFRGSGLRGGGGIRPVRDNIIRPLLCVTRDEIEYYLKEKEISFCTDATNLENIHTRNKLRNKVIPYVEKEINRSAVEHIYRATKDFAMAEDYIRDQAKKVFNNISEKDNREIVLDLKKLDIEPEILKRYVILKCFEELTPNRKDITARHVDALLTLISETDGSASLDLPYNIRAVRSYDKLILLENIENCDGCNLDDQLVIEKLELGDETKLNIPRFGVATIDIMSYNGKTSIPSDTYTKWFDCDRIQEAIFRHRKPDDYICIEQNGAIRKKKLSKFMTDEKIPAIERDNIWILADGDHCIWIPGYRISCSYKISDKTKKILAIAINNGGN</sequence>
<dbReference type="EMBL" id="FOXO01000010">
    <property type="protein sequence ID" value="SFP86540.1"/>
    <property type="molecule type" value="Genomic_DNA"/>
</dbReference>
<dbReference type="CDD" id="cd01992">
    <property type="entry name" value="TilS_N"/>
    <property type="match status" value="1"/>
</dbReference>
<evidence type="ECO:0000256" key="4">
    <source>
        <dbReference type="ARBA" id="ARBA00022694"/>
    </source>
</evidence>
<name>A0A1I5TTZ0_9FIRM</name>
<organism evidence="10 11">
    <name type="scientific">Butyrivibrio proteoclasticus</name>
    <dbReference type="NCBI Taxonomy" id="43305"/>
    <lineage>
        <taxon>Bacteria</taxon>
        <taxon>Bacillati</taxon>
        <taxon>Bacillota</taxon>
        <taxon>Clostridia</taxon>
        <taxon>Lachnospirales</taxon>
        <taxon>Lachnospiraceae</taxon>
        <taxon>Butyrivibrio</taxon>
    </lineage>
</organism>
<dbReference type="InterPro" id="IPR012795">
    <property type="entry name" value="tRNA_Ile_lys_synt_N"/>
</dbReference>
<dbReference type="NCBIfam" id="TIGR02433">
    <property type="entry name" value="lysidine_TilS_C"/>
    <property type="match status" value="1"/>
</dbReference>
<dbReference type="InterPro" id="IPR012796">
    <property type="entry name" value="Lysidine-tRNA-synth_C"/>
</dbReference>
<evidence type="ECO:0000259" key="9">
    <source>
        <dbReference type="SMART" id="SM00977"/>
    </source>
</evidence>
<dbReference type="RefSeq" id="WP_074886876.1">
    <property type="nucleotide sequence ID" value="NZ_FOXO01000010.1"/>
</dbReference>
<dbReference type="InterPro" id="IPR014729">
    <property type="entry name" value="Rossmann-like_a/b/a_fold"/>
</dbReference>
<dbReference type="GO" id="GO:0032267">
    <property type="term" value="F:tRNA(Ile)-lysidine synthase activity"/>
    <property type="evidence" value="ECO:0007669"/>
    <property type="project" value="UniProtKB-EC"/>
</dbReference>
<keyword evidence="5 8" id="KW-0547">Nucleotide-binding</keyword>
<dbReference type="PANTHER" id="PTHR43033:SF1">
    <property type="entry name" value="TRNA(ILE)-LYSIDINE SYNTHASE-RELATED"/>
    <property type="match status" value="1"/>
</dbReference>
<dbReference type="InterPro" id="IPR012094">
    <property type="entry name" value="tRNA_Ile_lys_synt"/>
</dbReference>
<keyword evidence="3 8" id="KW-0436">Ligase</keyword>
<dbReference type="InterPro" id="IPR011063">
    <property type="entry name" value="TilS/TtcA_N"/>
</dbReference>
<evidence type="ECO:0000256" key="8">
    <source>
        <dbReference type="HAMAP-Rule" id="MF_01161"/>
    </source>
</evidence>
<comment type="function">
    <text evidence="8">Ligates lysine onto the cytidine present at position 34 of the AUA codon-specific tRNA(Ile) that contains the anticodon CAU, in an ATP-dependent manner. Cytidine is converted to lysidine, thus changing the amino acid specificity of the tRNA from methionine to isoleucine.</text>
</comment>
<accession>A0A1I5TTZ0</accession>
<comment type="domain">
    <text evidence="8">The N-terminal region contains the highly conserved SGGXDS motif, predicted to be a P-loop motif involved in ATP binding.</text>
</comment>
<dbReference type="Gene3D" id="3.40.50.620">
    <property type="entry name" value="HUPs"/>
    <property type="match status" value="1"/>
</dbReference>